<protein>
    <submittedName>
        <fullName evidence="5">Two-component regulator propeller domain-containing protein</fullName>
    </submittedName>
</protein>
<dbReference type="SUPFAM" id="SSF63829">
    <property type="entry name" value="Calcium-dependent phosphotriesterase"/>
    <property type="match status" value="2"/>
</dbReference>
<dbReference type="InterPro" id="IPR036890">
    <property type="entry name" value="HATPase_C_sf"/>
</dbReference>
<dbReference type="EMBL" id="CP136920">
    <property type="protein sequence ID" value="WOO40888.1"/>
    <property type="molecule type" value="Genomic_DNA"/>
</dbReference>
<dbReference type="PANTHER" id="PTHR24421">
    <property type="entry name" value="NITRATE/NITRITE SENSOR PROTEIN NARX-RELATED"/>
    <property type="match status" value="1"/>
</dbReference>
<proteinExistence type="predicted"/>
<dbReference type="Gene3D" id="2.60.40.10">
    <property type="entry name" value="Immunoglobulins"/>
    <property type="match status" value="1"/>
</dbReference>
<dbReference type="GO" id="GO:0000155">
    <property type="term" value="F:phosphorelay sensor kinase activity"/>
    <property type="evidence" value="ECO:0007669"/>
    <property type="project" value="InterPro"/>
</dbReference>
<dbReference type="Gene3D" id="3.30.565.10">
    <property type="entry name" value="Histidine kinase-like ATPase, C-terminal domain"/>
    <property type="match status" value="1"/>
</dbReference>
<evidence type="ECO:0000313" key="6">
    <source>
        <dbReference type="Proteomes" id="UP001304300"/>
    </source>
</evidence>
<dbReference type="InterPro" id="IPR050482">
    <property type="entry name" value="Sensor_HK_TwoCompSys"/>
</dbReference>
<dbReference type="Proteomes" id="UP001304300">
    <property type="component" value="Chromosome"/>
</dbReference>
<accession>A0AAQ3LC99</accession>
<dbReference type="Pfam" id="PF07494">
    <property type="entry name" value="Reg_prop"/>
    <property type="match status" value="2"/>
</dbReference>
<dbReference type="InterPro" id="IPR015943">
    <property type="entry name" value="WD40/YVTN_repeat-like_dom_sf"/>
</dbReference>
<evidence type="ECO:0000313" key="5">
    <source>
        <dbReference type="EMBL" id="WOO40888.1"/>
    </source>
</evidence>
<evidence type="ECO:0000256" key="1">
    <source>
        <dbReference type="ARBA" id="ARBA00022679"/>
    </source>
</evidence>
<dbReference type="SUPFAM" id="SSF55874">
    <property type="entry name" value="ATPase domain of HSP90 chaperone/DNA topoisomerase II/histidine kinase"/>
    <property type="match status" value="1"/>
</dbReference>
<name>A0AAQ3LC99_9BACT</name>
<dbReference type="InterPro" id="IPR011110">
    <property type="entry name" value="Reg_prop"/>
</dbReference>
<dbReference type="GO" id="GO:0016020">
    <property type="term" value="C:membrane"/>
    <property type="evidence" value="ECO:0007669"/>
    <property type="project" value="InterPro"/>
</dbReference>
<evidence type="ECO:0000256" key="2">
    <source>
        <dbReference type="ARBA" id="ARBA00022777"/>
    </source>
</evidence>
<dbReference type="Gene3D" id="1.20.5.1930">
    <property type="match status" value="1"/>
</dbReference>
<keyword evidence="6" id="KW-1185">Reference proteome</keyword>
<keyword evidence="1" id="KW-0808">Transferase</keyword>
<dbReference type="Pfam" id="PF02518">
    <property type="entry name" value="HATPase_c"/>
    <property type="match status" value="1"/>
</dbReference>
<evidence type="ECO:0000259" key="4">
    <source>
        <dbReference type="PROSITE" id="PS50109"/>
    </source>
</evidence>
<dbReference type="KEGG" id="puo:RZN69_19870"/>
<keyword evidence="3" id="KW-0902">Two-component regulatory system</keyword>
<dbReference type="InterPro" id="IPR011712">
    <property type="entry name" value="Sig_transdc_His_kin_sub3_dim/P"/>
</dbReference>
<dbReference type="Gene3D" id="2.130.10.10">
    <property type="entry name" value="YVTN repeat-like/Quinoprotein amine dehydrogenase"/>
    <property type="match status" value="3"/>
</dbReference>
<dbReference type="InterPro" id="IPR003594">
    <property type="entry name" value="HATPase_dom"/>
</dbReference>
<gene>
    <name evidence="5" type="ORF">RZN69_19870</name>
</gene>
<sequence length="1000" mass="112762">MLLPVFIAKAKQFDIDQIPFVTPEEIGYDVTHWTVEDGLPLPIITSLTQTPDGILWIGSFGGLIRFDGLHFEVYDTDVIPELNGFKIHEILADHNNRLWIRSTNGKLTYYSDGKFKQLSQEDGLPSGGAAKLFLGSNGQVWLRGRKDNTFYYFDEDRITPAQNSHEIERMIDVIQVAEDTLNWGVLEEERAIVNLQQDEPVIQQIPVPYPEEKFTVGHFFRLPDGTTGATSNQGFYQYNGDNWTTYRNVPYPLSSGRGIYGATEDPKGTIWMGTYHLGVLASLPDGSIGRVRLADNEPTFVRSMIQDQEGNIWVGKEDGLYRIRPMSFTNLGADAGFEDPWIVSMSENADGDILMSTNFDIYRVDPESKFIKQIFANQDFLISRSIILNNDEIYYGTFDGRLGRLTPNGPEVIQQLGGAIHDLYQSTDDRLWVGSSTGLWVLHHDGSFKKVPIEDRSKRISIATISEDTKGNIYALSRDGIVFQGNDKNWSKISKPSDEQNWRLSTMHIDSEDTLWGILGHRGLVSLSNGKWSQYPGIIPSIPRTVHNMMHDDNKGLWLATPQGLFFLNTNDLKEYRNGERSLLTSLHFKERDGLGSTNCSSSSSSLLKTKDGRIWVGTQKGVSFADPVELEAKREYSLPANAFLDKIMIDDQPFDMGFEALQTGNPIIIPPGVHRLEIDYTAMQLTDPEATRFRYKMDGYDKEWIEAGTRRAAYYQRLSPGSYHFNLQAANQHGIWNPNVTSIPIVMQPLWWQRQSVRGGAFATAIALIGVLFYRRNRHIKEMQAAQHTFSQQLITSQEEERKRIAHELHDSLGQELLVLKGRLEIAGMKHPDAKPELEELTTKVSSTIELTRNLSHQLRPPHLERFGLSSSLAMIVQEVSAASHIPIKTEIDEIEERLPSEIEIALYRIAQEALTNMVKHSDAGEATLILKQSRYFVRLRISDDGRGFNPNDSKRKSGLGIVGMEERARLAGGIFRCASAPGLGTHIAVEIDRSQHVS</sequence>
<feature type="domain" description="Histidine kinase" evidence="4">
    <location>
        <begin position="805"/>
        <end position="997"/>
    </location>
</feature>
<dbReference type="RefSeq" id="WP_317833132.1">
    <property type="nucleotide sequence ID" value="NZ_CP136920.1"/>
</dbReference>
<dbReference type="Pfam" id="PF07495">
    <property type="entry name" value="Y_Y_Y"/>
    <property type="match status" value="1"/>
</dbReference>
<dbReference type="CDD" id="cd16917">
    <property type="entry name" value="HATPase_UhpB-NarQ-NarX-like"/>
    <property type="match status" value="1"/>
</dbReference>
<reference evidence="5 6" key="1">
    <citation type="submission" date="2023-10" db="EMBL/GenBank/DDBJ databases">
        <title>Rubellicoccus peritrichatus gen. nov., sp. nov., isolated from an algae of coral reef tank.</title>
        <authorList>
            <person name="Luo J."/>
        </authorList>
    </citation>
    <scope>NUCLEOTIDE SEQUENCE [LARGE SCALE GENOMIC DNA]</scope>
    <source>
        <strain evidence="5 6">CR14</strain>
    </source>
</reference>
<dbReference type="Pfam" id="PF07730">
    <property type="entry name" value="HisKA_3"/>
    <property type="match status" value="1"/>
</dbReference>
<keyword evidence="2" id="KW-0418">Kinase</keyword>
<dbReference type="InterPro" id="IPR013783">
    <property type="entry name" value="Ig-like_fold"/>
</dbReference>
<organism evidence="5 6">
    <name type="scientific">Rubellicoccus peritrichatus</name>
    <dbReference type="NCBI Taxonomy" id="3080537"/>
    <lineage>
        <taxon>Bacteria</taxon>
        <taxon>Pseudomonadati</taxon>
        <taxon>Verrucomicrobiota</taxon>
        <taxon>Opitutia</taxon>
        <taxon>Puniceicoccales</taxon>
        <taxon>Cerasicoccaceae</taxon>
        <taxon>Rubellicoccus</taxon>
    </lineage>
</organism>
<dbReference type="AlphaFoldDB" id="A0AAQ3LC99"/>
<evidence type="ECO:0000256" key="3">
    <source>
        <dbReference type="ARBA" id="ARBA00023012"/>
    </source>
</evidence>
<dbReference type="SMART" id="SM00387">
    <property type="entry name" value="HATPase_c"/>
    <property type="match status" value="1"/>
</dbReference>
<dbReference type="InterPro" id="IPR005467">
    <property type="entry name" value="His_kinase_dom"/>
</dbReference>
<dbReference type="PROSITE" id="PS50109">
    <property type="entry name" value="HIS_KIN"/>
    <property type="match status" value="1"/>
</dbReference>
<dbReference type="GO" id="GO:0046983">
    <property type="term" value="F:protein dimerization activity"/>
    <property type="evidence" value="ECO:0007669"/>
    <property type="project" value="InterPro"/>
</dbReference>
<dbReference type="InterPro" id="IPR011123">
    <property type="entry name" value="Y_Y_Y"/>
</dbReference>